<feature type="domain" description="Carrier" evidence="4">
    <location>
        <begin position="527"/>
        <end position="604"/>
    </location>
</feature>
<dbReference type="PANTHER" id="PTHR44845">
    <property type="entry name" value="CARRIER DOMAIN-CONTAINING PROTEIN"/>
    <property type="match status" value="1"/>
</dbReference>
<accession>A0A2I2GLT9</accession>
<sequence length="1025" mass="113510">MLAESKWEDERAKGLAELFHRRSLLQSSSLAIEDGEDFITYRDLHTKALALAWKIHTQHPADISPIGIIIPRSINHILSQVAIIYSGRACVPLDDELPDSYLQTVLKSIGSSIIITDTTQQHRLPSCHHIVLDHHSLFDLPDTSFQPIENGPQACCHILHTSGTTGKAKAVEARAEGLINICLDPIGLVRKGQRLCHASRPIFDLSVLDIWATLLNGGTIVIIGQETLLDPVSLSDFLRIKRIDVLPLTTSLLTVMAYSCPGAFSTLNTLITGGEAINCQTIESIFREGAPSRIINGYGPTECSVFSLLHVVSQDEATRGEIPLGKPPWNVETFIVDEKLNLVKPGQVGELLVSGVGVAGGYIDDQPSTDKSFLHLPRLPRTIKGGTGKVYRTGDLVQADPEGTHYFIGRRDNQVKIRGQRVELEALEAILLRTGLVNAAVVIVIAPKGVDKGQFLLAFCIPTSSNVTSAAISRSYIEEAPHLVLPRVEIIDKLPLRTTGKVDRKLLEEQYFQRITLSRTKAIRSHNDTSAITAEIEYIWTDVFGLTSDRVSRTDGFLAMGGTSLMAAMMIARINRTFGTSVQVRALYENTTIEKLESLVANVQGEGEYLKSQADEEIWWQDSQLGQHLRPMVAKVTPCQHCSEGRVFLTGATGFVGIFLLATLLQRPNVKKVACLVRAENKTSAERRLQNTLAKYSLLADLSKAIALPGDFSQPNLGLTAYQYDYYAEWASVVFHLGAKVSYVAPYSSHREENVVGTLRMLEFVNHKRLKALHYTSTIAAYGPTGYITGTKVVPEDERPAPHLAALSYDTGYSQSKYVAEAIMWNAIDNGFPIAIYRSGFVLGHSKTGVCNRNDFVSRLYTSCMEMGVYPFLPDQRKEFVAVDFVVNAMVHIASSHSNLGHAYNLVQPDITNALDVNTCFEVLNRISPQKMRGIPYKDWVNSLSTRSDSRLQPLIPCFKEPVLGDKTRWEVYEKMTEYGRENLRYALRDAPEIIKCDTLEVLFLKLLPSWLPSSAQASSSDKKC</sequence>
<evidence type="ECO:0000313" key="5">
    <source>
        <dbReference type="EMBL" id="PLB53851.1"/>
    </source>
</evidence>
<dbReference type="InterPro" id="IPR036291">
    <property type="entry name" value="NAD(P)-bd_dom_sf"/>
</dbReference>
<dbReference type="SUPFAM" id="SSF47336">
    <property type="entry name" value="ACP-like"/>
    <property type="match status" value="1"/>
</dbReference>
<dbReference type="InterPro" id="IPR020845">
    <property type="entry name" value="AMP-binding_CS"/>
</dbReference>
<proteinExistence type="inferred from homology"/>
<dbReference type="Proteomes" id="UP000234275">
    <property type="component" value="Unassembled WGS sequence"/>
</dbReference>
<dbReference type="PROSITE" id="PS50075">
    <property type="entry name" value="CARRIER"/>
    <property type="match status" value="1"/>
</dbReference>
<evidence type="ECO:0000256" key="2">
    <source>
        <dbReference type="ARBA" id="ARBA00022553"/>
    </source>
</evidence>
<dbReference type="GeneID" id="36551236"/>
<dbReference type="Pfam" id="PF00550">
    <property type="entry name" value="PP-binding"/>
    <property type="match status" value="1"/>
</dbReference>
<dbReference type="InterPro" id="IPR000873">
    <property type="entry name" value="AMP-dep_synth/lig_dom"/>
</dbReference>
<dbReference type="InterPro" id="IPR036736">
    <property type="entry name" value="ACP-like_sf"/>
</dbReference>
<dbReference type="InterPro" id="IPR013120">
    <property type="entry name" value="FAR_NAD-bd"/>
</dbReference>
<dbReference type="Pfam" id="PF00501">
    <property type="entry name" value="AMP-binding"/>
    <property type="match status" value="1"/>
</dbReference>
<dbReference type="OrthoDB" id="408177at2759"/>
<evidence type="ECO:0000313" key="6">
    <source>
        <dbReference type="Proteomes" id="UP000234275"/>
    </source>
</evidence>
<keyword evidence="2" id="KW-0597">Phosphoprotein</keyword>
<evidence type="ECO:0000259" key="4">
    <source>
        <dbReference type="PROSITE" id="PS50075"/>
    </source>
</evidence>
<dbReference type="SUPFAM" id="SSF56801">
    <property type="entry name" value="Acetyl-CoA synthetase-like"/>
    <property type="match status" value="1"/>
</dbReference>
<dbReference type="SUPFAM" id="SSF51735">
    <property type="entry name" value="NAD(P)-binding Rossmann-fold domains"/>
    <property type="match status" value="1"/>
</dbReference>
<dbReference type="InterPro" id="IPR010080">
    <property type="entry name" value="Thioester_reductase-like_dom"/>
</dbReference>
<dbReference type="Gene3D" id="3.40.50.720">
    <property type="entry name" value="NAD(P)-binding Rossmann-like Domain"/>
    <property type="match status" value="1"/>
</dbReference>
<dbReference type="InterPro" id="IPR045851">
    <property type="entry name" value="AMP-bd_C_sf"/>
</dbReference>
<keyword evidence="1" id="KW-0596">Phosphopantetheine</keyword>
<gene>
    <name evidence="5" type="ORF">P170DRAFT_346017</name>
</gene>
<dbReference type="AlphaFoldDB" id="A0A2I2GLT9"/>
<dbReference type="PROSITE" id="PS00455">
    <property type="entry name" value="AMP_BINDING"/>
    <property type="match status" value="1"/>
</dbReference>
<comment type="similarity">
    <text evidence="3">Belongs to the NRP synthetase family.</text>
</comment>
<dbReference type="PANTHER" id="PTHR44845:SF6">
    <property type="entry name" value="BETA-ALANINE-ACTIVATING ENZYME"/>
    <property type="match status" value="1"/>
</dbReference>
<dbReference type="Gene3D" id="3.30.300.30">
    <property type="match status" value="1"/>
</dbReference>
<reference evidence="5 6" key="1">
    <citation type="submission" date="2016-12" db="EMBL/GenBank/DDBJ databases">
        <title>The genomes of Aspergillus section Nigri reveals drivers in fungal speciation.</title>
        <authorList>
            <consortium name="DOE Joint Genome Institute"/>
            <person name="Vesth T.C."/>
            <person name="Nybo J."/>
            <person name="Theobald S."/>
            <person name="Brandl J."/>
            <person name="Frisvad J.C."/>
            <person name="Nielsen K.F."/>
            <person name="Lyhne E.K."/>
            <person name="Kogle M.E."/>
            <person name="Kuo A."/>
            <person name="Riley R."/>
            <person name="Clum A."/>
            <person name="Nolan M."/>
            <person name="Lipzen A."/>
            <person name="Salamov A."/>
            <person name="Henrissat B."/>
            <person name="Wiebenga A."/>
            <person name="De Vries R.P."/>
            <person name="Grigoriev I.V."/>
            <person name="Mortensen U.H."/>
            <person name="Andersen M.R."/>
            <person name="Baker S.E."/>
        </authorList>
    </citation>
    <scope>NUCLEOTIDE SEQUENCE [LARGE SCALE GENOMIC DNA]</scope>
    <source>
        <strain evidence="5 6">IBT 23096</strain>
    </source>
</reference>
<dbReference type="Gene3D" id="2.30.38.10">
    <property type="entry name" value="Luciferase, Domain 3"/>
    <property type="match status" value="1"/>
</dbReference>
<dbReference type="Gene3D" id="1.10.1200.10">
    <property type="entry name" value="ACP-like"/>
    <property type="match status" value="1"/>
</dbReference>
<dbReference type="CDD" id="cd05930">
    <property type="entry name" value="A_NRPS"/>
    <property type="match status" value="1"/>
</dbReference>
<keyword evidence="6" id="KW-1185">Reference proteome</keyword>
<dbReference type="EMBL" id="MSFO01000001">
    <property type="protein sequence ID" value="PLB53851.1"/>
    <property type="molecule type" value="Genomic_DNA"/>
</dbReference>
<comment type="caution">
    <text evidence="5">The sequence shown here is derived from an EMBL/GenBank/DDBJ whole genome shotgun (WGS) entry which is preliminary data.</text>
</comment>
<dbReference type="RefSeq" id="XP_024709153.1">
    <property type="nucleotide sequence ID" value="XM_024843536.1"/>
</dbReference>
<organism evidence="5 6">
    <name type="scientific">Aspergillus steynii IBT 23096</name>
    <dbReference type="NCBI Taxonomy" id="1392250"/>
    <lineage>
        <taxon>Eukaryota</taxon>
        <taxon>Fungi</taxon>
        <taxon>Dikarya</taxon>
        <taxon>Ascomycota</taxon>
        <taxon>Pezizomycotina</taxon>
        <taxon>Eurotiomycetes</taxon>
        <taxon>Eurotiomycetidae</taxon>
        <taxon>Eurotiales</taxon>
        <taxon>Aspergillaceae</taxon>
        <taxon>Aspergillus</taxon>
        <taxon>Aspergillus subgen. Circumdati</taxon>
    </lineage>
</organism>
<evidence type="ECO:0000256" key="1">
    <source>
        <dbReference type="ARBA" id="ARBA00022450"/>
    </source>
</evidence>
<evidence type="ECO:0000256" key="3">
    <source>
        <dbReference type="ARBA" id="ARBA00029454"/>
    </source>
</evidence>
<dbReference type="InterPro" id="IPR009081">
    <property type="entry name" value="PP-bd_ACP"/>
</dbReference>
<name>A0A2I2GLT9_9EURO</name>
<protein>
    <submittedName>
        <fullName evidence="5">Non-ribosomal peptide synthetase</fullName>
    </submittedName>
</protein>
<dbReference type="VEuPathDB" id="FungiDB:P170DRAFT_346017"/>
<dbReference type="STRING" id="1392250.A0A2I2GLT9"/>
<dbReference type="Pfam" id="PF07993">
    <property type="entry name" value="NAD_binding_4"/>
    <property type="match status" value="1"/>
</dbReference>
<dbReference type="NCBIfam" id="TIGR01746">
    <property type="entry name" value="Thioester-redct"/>
    <property type="match status" value="1"/>
</dbReference>
<dbReference type="Gene3D" id="3.40.50.980">
    <property type="match status" value="2"/>
</dbReference>
<dbReference type="CDD" id="cd05235">
    <property type="entry name" value="SDR_e1"/>
    <property type="match status" value="1"/>
</dbReference>